<proteinExistence type="inferred from homology"/>
<evidence type="ECO:0000256" key="1">
    <source>
        <dbReference type="ARBA" id="ARBA00022490"/>
    </source>
</evidence>
<name>A0A847D0S7_9BACT</name>
<keyword evidence="3 5" id="KW-0949">S-adenosyl-L-methionine</keyword>
<keyword evidence="4 5" id="KW-0671">Queuosine biosynthesis</keyword>
<dbReference type="PANTHER" id="PTHR30307">
    <property type="entry name" value="S-ADENOSYLMETHIONINE:TRNA RIBOSYLTRANSFERASE-ISOMERASE"/>
    <property type="match status" value="1"/>
</dbReference>
<dbReference type="Pfam" id="PF02547">
    <property type="entry name" value="Queuosine_synth"/>
    <property type="match status" value="1"/>
</dbReference>
<comment type="subcellular location">
    <subcellularLocation>
        <location evidence="5">Cytoplasm</location>
    </subcellularLocation>
</comment>
<keyword evidence="2 5" id="KW-0808">Transferase</keyword>
<evidence type="ECO:0000256" key="2">
    <source>
        <dbReference type="ARBA" id="ARBA00022679"/>
    </source>
</evidence>
<dbReference type="Gene3D" id="3.40.1780.10">
    <property type="entry name" value="QueA-like"/>
    <property type="match status" value="1"/>
</dbReference>
<dbReference type="AlphaFoldDB" id="A0A847D0S7"/>
<evidence type="ECO:0000256" key="5">
    <source>
        <dbReference type="HAMAP-Rule" id="MF_00113"/>
    </source>
</evidence>
<dbReference type="GO" id="GO:0005737">
    <property type="term" value="C:cytoplasm"/>
    <property type="evidence" value="ECO:0007669"/>
    <property type="project" value="UniProtKB-SubCell"/>
</dbReference>
<dbReference type="NCBIfam" id="TIGR00113">
    <property type="entry name" value="queA"/>
    <property type="match status" value="1"/>
</dbReference>
<dbReference type="NCBIfam" id="NF001140">
    <property type="entry name" value="PRK00147.1"/>
    <property type="match status" value="1"/>
</dbReference>
<dbReference type="PANTHER" id="PTHR30307:SF0">
    <property type="entry name" value="S-ADENOSYLMETHIONINE:TRNA RIBOSYLTRANSFERASE-ISOMERASE"/>
    <property type="match status" value="1"/>
</dbReference>
<evidence type="ECO:0000256" key="4">
    <source>
        <dbReference type="ARBA" id="ARBA00022785"/>
    </source>
</evidence>
<accession>A0A847D0S7</accession>
<comment type="catalytic activity">
    <reaction evidence="5">
        <text>7-aminomethyl-7-carbaguanosine(34) in tRNA + S-adenosyl-L-methionine = epoxyqueuosine(34) in tRNA + adenine + L-methionine + 2 H(+)</text>
        <dbReference type="Rhea" id="RHEA:32155"/>
        <dbReference type="Rhea" id="RHEA-COMP:10342"/>
        <dbReference type="Rhea" id="RHEA-COMP:18582"/>
        <dbReference type="ChEBI" id="CHEBI:15378"/>
        <dbReference type="ChEBI" id="CHEBI:16708"/>
        <dbReference type="ChEBI" id="CHEBI:57844"/>
        <dbReference type="ChEBI" id="CHEBI:59789"/>
        <dbReference type="ChEBI" id="CHEBI:82833"/>
        <dbReference type="ChEBI" id="CHEBI:194443"/>
        <dbReference type="EC" id="2.4.99.17"/>
    </reaction>
</comment>
<evidence type="ECO:0000313" key="6">
    <source>
        <dbReference type="EMBL" id="NLD25324.1"/>
    </source>
</evidence>
<dbReference type="InterPro" id="IPR036100">
    <property type="entry name" value="QueA_sf"/>
</dbReference>
<gene>
    <name evidence="5 6" type="primary">queA</name>
    <name evidence="6" type="ORF">GX656_01635</name>
</gene>
<reference evidence="6 7" key="1">
    <citation type="journal article" date="2020" name="Biotechnol. Biofuels">
        <title>New insights from the biogas microbiome by comprehensive genome-resolved metagenomics of nearly 1600 species originating from multiple anaerobic digesters.</title>
        <authorList>
            <person name="Campanaro S."/>
            <person name="Treu L."/>
            <person name="Rodriguez-R L.M."/>
            <person name="Kovalovszki A."/>
            <person name="Ziels R.M."/>
            <person name="Maus I."/>
            <person name="Zhu X."/>
            <person name="Kougias P.G."/>
            <person name="Basile A."/>
            <person name="Luo G."/>
            <person name="Schluter A."/>
            <person name="Konstantinidis K.T."/>
            <person name="Angelidaki I."/>
        </authorList>
    </citation>
    <scope>NUCLEOTIDE SEQUENCE [LARGE SCALE GENOMIC DNA]</scope>
    <source>
        <strain evidence="6">AS06rmzACSIP_65</strain>
    </source>
</reference>
<comment type="similarity">
    <text evidence="5">Belongs to the QueA family.</text>
</comment>
<dbReference type="InterPro" id="IPR003699">
    <property type="entry name" value="QueA"/>
</dbReference>
<organism evidence="6 7">
    <name type="scientific">Candidatus Dojkabacteria bacterium</name>
    <dbReference type="NCBI Taxonomy" id="2099670"/>
    <lineage>
        <taxon>Bacteria</taxon>
        <taxon>Candidatus Dojkabacteria</taxon>
    </lineage>
</organism>
<evidence type="ECO:0000313" key="7">
    <source>
        <dbReference type="Proteomes" id="UP000545876"/>
    </source>
</evidence>
<dbReference type="EC" id="2.4.99.17" evidence="5"/>
<dbReference type="UniPathway" id="UPA00392"/>
<comment type="caution">
    <text evidence="6">The sequence shown here is derived from an EMBL/GenBank/DDBJ whole genome shotgun (WGS) entry which is preliminary data.</text>
</comment>
<sequence length="342" mass="39263">MKMSEFKYILPEDRISKYPPKKRGTTKLLVLDRSNGHILHKKYPDCVEYINKGDVVVINDTKVEKRRTFFHDSKGRLFEILFLNKQKEGNWFALIKKSKLLKDGILLTNEREQLIQVRIKEKKENGRVVELLSPFSEEEIFQKIGHTPIPPYMKRFDTKEDYERYNTVFGQNVGSVASPTASLNLTEEILKRIEEKGAKIVKVELKVGWGTFAPIKEENIEDHIIHEEEISLSKTAAIEINRVKEEGGSVWAFGTTVARLLESCADDSGMLSEFTGTTNVYIYPGYKWKVVDHLVTNFHMPDSSLILLVSSFAGKRLIKNAYQEALKNGYMFLSYGDSMLIV</sequence>
<keyword evidence="1 5" id="KW-0963">Cytoplasm</keyword>
<comment type="pathway">
    <text evidence="5">tRNA modification; tRNA-queuosine biosynthesis.</text>
</comment>
<dbReference type="Proteomes" id="UP000545876">
    <property type="component" value="Unassembled WGS sequence"/>
</dbReference>
<dbReference type="Gene3D" id="2.40.10.240">
    <property type="entry name" value="QueA-like"/>
    <property type="match status" value="1"/>
</dbReference>
<dbReference type="GO" id="GO:0008616">
    <property type="term" value="P:tRNA queuosine(34) biosynthetic process"/>
    <property type="evidence" value="ECO:0007669"/>
    <property type="project" value="UniProtKB-UniRule"/>
</dbReference>
<dbReference type="EMBL" id="JAAZBX010000004">
    <property type="protein sequence ID" value="NLD25324.1"/>
    <property type="molecule type" value="Genomic_DNA"/>
</dbReference>
<comment type="function">
    <text evidence="5">Transfers and isomerizes the ribose moiety from AdoMet to the 7-aminomethyl group of 7-deazaguanine (preQ1-tRNA) to give epoxyqueuosine (oQ-tRNA).</text>
</comment>
<dbReference type="SUPFAM" id="SSF111337">
    <property type="entry name" value="QueA-like"/>
    <property type="match status" value="1"/>
</dbReference>
<dbReference type="InterPro" id="IPR042119">
    <property type="entry name" value="QueA_dom2"/>
</dbReference>
<comment type="subunit">
    <text evidence="5">Monomer.</text>
</comment>
<keyword evidence="6" id="KW-0413">Isomerase</keyword>
<keyword evidence="6" id="KW-0328">Glycosyltransferase</keyword>
<dbReference type="HAMAP" id="MF_00113">
    <property type="entry name" value="QueA"/>
    <property type="match status" value="1"/>
</dbReference>
<dbReference type="InterPro" id="IPR042118">
    <property type="entry name" value="QueA_dom1"/>
</dbReference>
<protein>
    <recommendedName>
        <fullName evidence="5">S-adenosylmethionine:tRNA ribosyltransferase-isomerase</fullName>
        <ecNumber evidence="5">2.4.99.17</ecNumber>
    </recommendedName>
    <alternativeName>
        <fullName evidence="5">Queuosine biosynthesis protein QueA</fullName>
    </alternativeName>
</protein>
<dbReference type="GO" id="GO:0051075">
    <property type="term" value="F:S-adenosylmethionine:tRNA ribosyltransferase-isomerase activity"/>
    <property type="evidence" value="ECO:0007669"/>
    <property type="project" value="UniProtKB-EC"/>
</dbReference>
<evidence type="ECO:0000256" key="3">
    <source>
        <dbReference type="ARBA" id="ARBA00022691"/>
    </source>
</evidence>